<dbReference type="PANTHER" id="PTHR47723:SF23">
    <property type="entry name" value="REVERSE TRANSCRIPTASE-LIKE PROTEIN"/>
    <property type="match status" value="1"/>
</dbReference>
<evidence type="ECO:0008006" key="3">
    <source>
        <dbReference type="Google" id="ProtNLM"/>
    </source>
</evidence>
<keyword evidence="2" id="KW-1185">Reference proteome</keyword>
<evidence type="ECO:0000313" key="1">
    <source>
        <dbReference type="EMBL" id="KAI5349438.1"/>
    </source>
</evidence>
<accession>A0AAD4WU86</accession>
<evidence type="ECO:0000313" key="2">
    <source>
        <dbReference type="Proteomes" id="UP001054821"/>
    </source>
</evidence>
<dbReference type="EMBL" id="JAJFAZ020000001">
    <property type="protein sequence ID" value="KAI5349438.1"/>
    <property type="molecule type" value="Genomic_DNA"/>
</dbReference>
<gene>
    <name evidence="1" type="ORF">L3X38_002325</name>
</gene>
<dbReference type="PANTHER" id="PTHR47723">
    <property type="entry name" value="OS05G0353850 PROTEIN"/>
    <property type="match status" value="1"/>
</dbReference>
<dbReference type="Proteomes" id="UP001054821">
    <property type="component" value="Chromosome 1"/>
</dbReference>
<organism evidence="1 2">
    <name type="scientific">Prunus dulcis</name>
    <name type="common">Almond</name>
    <name type="synonym">Amygdalus dulcis</name>
    <dbReference type="NCBI Taxonomy" id="3755"/>
    <lineage>
        <taxon>Eukaryota</taxon>
        <taxon>Viridiplantae</taxon>
        <taxon>Streptophyta</taxon>
        <taxon>Embryophyta</taxon>
        <taxon>Tracheophyta</taxon>
        <taxon>Spermatophyta</taxon>
        <taxon>Magnoliopsida</taxon>
        <taxon>eudicotyledons</taxon>
        <taxon>Gunneridae</taxon>
        <taxon>Pentapetalae</taxon>
        <taxon>rosids</taxon>
        <taxon>fabids</taxon>
        <taxon>Rosales</taxon>
        <taxon>Rosaceae</taxon>
        <taxon>Amygdaloideae</taxon>
        <taxon>Amygdaleae</taxon>
        <taxon>Prunus</taxon>
    </lineage>
</organism>
<comment type="caution">
    <text evidence="1">The sequence shown here is derived from an EMBL/GenBank/DDBJ whole genome shotgun (WGS) entry which is preliminary data.</text>
</comment>
<name>A0AAD4WU86_PRUDU</name>
<reference evidence="1 2" key="1">
    <citation type="journal article" date="2022" name="G3 (Bethesda)">
        <title>Whole-genome sequence and methylome profiling of the almond [Prunus dulcis (Mill.) D.A. Webb] cultivar 'Nonpareil'.</title>
        <authorList>
            <person name="D'Amico-Willman K.M."/>
            <person name="Ouma W.Z."/>
            <person name="Meulia T."/>
            <person name="Sideli G.M."/>
            <person name="Gradziel T.M."/>
            <person name="Fresnedo-Ramirez J."/>
        </authorList>
    </citation>
    <scope>NUCLEOTIDE SEQUENCE [LARGE SCALE GENOMIC DNA]</scope>
    <source>
        <strain evidence="1">Clone GOH B32 T37-40</strain>
    </source>
</reference>
<protein>
    <recommendedName>
        <fullName evidence="3">RNase H type-1 domain-containing protein</fullName>
    </recommendedName>
</protein>
<dbReference type="AlphaFoldDB" id="A0AAD4WU86"/>
<proteinExistence type="predicted"/>
<sequence length="217" mass="24257">MIWGPSPNGLFSVKGAYKTQMQEVNPHPNTQLLNVLWNYRLFPLRSNCLVGFFCVANCQSDKDLAGSFPILLLNVHSVGVNLNLLITCSCIAILLSQFGIIWDARNNLIHLDYWKANHKLKKQKQVVPPIKWKPPPSGWIKLNFDGSIKNGVANTSFFIQNDNAHTLLPGAKNIGVNSITMAECLALRDGLAHANLLHEQSKIHELLDNLEWEASHS</sequence>
<dbReference type="InterPro" id="IPR053151">
    <property type="entry name" value="RNase_H-like"/>
</dbReference>